<sequence>MKEFIDKEKGRLQALFEPFDKGGSWLSLIEPGRETVRLGLIDDYTVIRVAPHFDAKGEIKRIDFWLLFKAVGYDEGFQHAHTVKIVGWSQKDTYLLDLVDDRMRIYHIELIFPDQEPALASDWKQWRRYKMGNRDRFERIDAEILTEHVRIAEEWE</sequence>
<protein>
    <submittedName>
        <fullName evidence="1">Uncharacterized protein</fullName>
    </submittedName>
</protein>
<evidence type="ECO:0000313" key="2">
    <source>
        <dbReference type="Proteomes" id="UP000427769"/>
    </source>
</evidence>
<accession>A0A5K7ZAK4</accession>
<dbReference type="KEGG" id="dwd:DSCW_51720"/>
<dbReference type="AlphaFoldDB" id="A0A5K7ZAK4"/>
<reference evidence="1 2" key="1">
    <citation type="submission" date="2019-11" db="EMBL/GenBank/DDBJ databases">
        <title>Comparative genomics of hydrocarbon-degrading Desulfosarcina strains.</title>
        <authorList>
            <person name="Watanabe M."/>
            <person name="Kojima H."/>
            <person name="Fukui M."/>
        </authorList>
    </citation>
    <scope>NUCLEOTIDE SEQUENCE [LARGE SCALE GENOMIC DNA]</scope>
    <source>
        <strain evidence="1 2">PP31</strain>
    </source>
</reference>
<proteinExistence type="predicted"/>
<keyword evidence="2" id="KW-1185">Reference proteome</keyword>
<gene>
    <name evidence="1" type="ORF">DSCW_51720</name>
</gene>
<name>A0A5K7ZAK4_9BACT</name>
<organism evidence="1 2">
    <name type="scientific">Desulfosarcina widdelii</name>
    <dbReference type="NCBI Taxonomy" id="947919"/>
    <lineage>
        <taxon>Bacteria</taxon>
        <taxon>Pseudomonadati</taxon>
        <taxon>Thermodesulfobacteriota</taxon>
        <taxon>Desulfobacteria</taxon>
        <taxon>Desulfobacterales</taxon>
        <taxon>Desulfosarcinaceae</taxon>
        <taxon>Desulfosarcina</taxon>
    </lineage>
</organism>
<dbReference type="OrthoDB" id="5418326at2"/>
<dbReference type="Proteomes" id="UP000427769">
    <property type="component" value="Chromosome"/>
</dbReference>
<evidence type="ECO:0000313" key="1">
    <source>
        <dbReference type="EMBL" id="BBO77755.1"/>
    </source>
</evidence>
<dbReference type="RefSeq" id="WP_155306471.1">
    <property type="nucleotide sequence ID" value="NZ_AP021875.1"/>
</dbReference>
<dbReference type="EMBL" id="AP021875">
    <property type="protein sequence ID" value="BBO77755.1"/>
    <property type="molecule type" value="Genomic_DNA"/>
</dbReference>